<evidence type="ECO:0000313" key="9">
    <source>
        <dbReference type="EMBL" id="RSL76293.1"/>
    </source>
</evidence>
<dbReference type="GO" id="GO:0016020">
    <property type="term" value="C:membrane"/>
    <property type="evidence" value="ECO:0007669"/>
    <property type="project" value="UniProtKB-SubCell"/>
</dbReference>
<protein>
    <recommendedName>
        <fullName evidence="11">Major facilitator superfamily (MFS) profile domain-containing protein</fullName>
    </recommendedName>
</protein>
<dbReference type="AlphaFoldDB" id="A0A428RFL7"/>
<dbReference type="EMBL" id="NKCL01000303">
    <property type="protein sequence ID" value="RSL76293.1"/>
    <property type="molecule type" value="Genomic_DNA"/>
</dbReference>
<feature type="transmembrane region" description="Helical" evidence="8">
    <location>
        <begin position="242"/>
        <end position="260"/>
    </location>
</feature>
<feature type="transmembrane region" description="Helical" evidence="8">
    <location>
        <begin position="335"/>
        <end position="354"/>
    </location>
</feature>
<keyword evidence="4" id="KW-0274">FAD</keyword>
<dbReference type="Gene3D" id="1.20.1250.20">
    <property type="entry name" value="MFS general substrate transporter like domains"/>
    <property type="match status" value="1"/>
</dbReference>
<dbReference type="Proteomes" id="UP000287972">
    <property type="component" value="Unassembled WGS sequence"/>
</dbReference>
<gene>
    <name evidence="9" type="ORF">CEP51_010095</name>
</gene>
<feature type="transmembrane region" description="Helical" evidence="8">
    <location>
        <begin position="199"/>
        <end position="219"/>
    </location>
</feature>
<dbReference type="InterPro" id="IPR011701">
    <property type="entry name" value="MFS"/>
</dbReference>
<evidence type="ECO:0000256" key="4">
    <source>
        <dbReference type="ARBA" id="ARBA00022827"/>
    </source>
</evidence>
<dbReference type="InterPro" id="IPR036259">
    <property type="entry name" value="MFS_trans_sf"/>
</dbReference>
<feature type="region of interest" description="Disordered" evidence="7">
    <location>
        <begin position="1"/>
        <end position="30"/>
    </location>
</feature>
<keyword evidence="8" id="KW-0812">Transmembrane</keyword>
<feature type="transmembrane region" description="Helical" evidence="8">
    <location>
        <begin position="308"/>
        <end position="329"/>
    </location>
</feature>
<feature type="transmembrane region" description="Helical" evidence="8">
    <location>
        <begin position="112"/>
        <end position="129"/>
    </location>
</feature>
<feature type="transmembrane region" description="Helical" evidence="8">
    <location>
        <begin position="42"/>
        <end position="60"/>
    </location>
</feature>
<dbReference type="InterPro" id="IPR050327">
    <property type="entry name" value="Proton-linked_MCT"/>
</dbReference>
<reference evidence="9 10" key="1">
    <citation type="submission" date="2017-06" db="EMBL/GenBank/DDBJ databases">
        <title>Comparative genomic analysis of Ambrosia Fusariam Clade fungi.</title>
        <authorList>
            <person name="Stajich J.E."/>
            <person name="Carrillo J."/>
            <person name="Kijimoto T."/>
            <person name="Eskalen A."/>
            <person name="O'Donnell K."/>
            <person name="Kasson M."/>
        </authorList>
    </citation>
    <scope>NUCLEOTIDE SEQUENCE [LARGE SCALE GENOMIC DNA]</scope>
    <source>
        <strain evidence="9 10">NRRL62606</strain>
    </source>
</reference>
<dbReference type="GO" id="GO:0022857">
    <property type="term" value="F:transmembrane transporter activity"/>
    <property type="evidence" value="ECO:0007669"/>
    <property type="project" value="InterPro"/>
</dbReference>
<keyword evidence="3" id="KW-0285">Flavoprotein</keyword>
<name>A0A428RFL7_9HYPO</name>
<feature type="transmembrane region" description="Helical" evidence="8">
    <location>
        <begin position="135"/>
        <end position="156"/>
    </location>
</feature>
<dbReference type="PANTHER" id="PTHR11360">
    <property type="entry name" value="MONOCARBOXYLATE TRANSPORTER"/>
    <property type="match status" value="1"/>
</dbReference>
<dbReference type="InterPro" id="IPR020946">
    <property type="entry name" value="Flavin_mOase-like"/>
</dbReference>
<dbReference type="InterPro" id="IPR036188">
    <property type="entry name" value="FAD/NAD-bd_sf"/>
</dbReference>
<dbReference type="Pfam" id="PF07690">
    <property type="entry name" value="MFS_1"/>
    <property type="match status" value="1"/>
</dbReference>
<keyword evidence="5" id="KW-0560">Oxidoreductase</keyword>
<evidence type="ECO:0000256" key="1">
    <source>
        <dbReference type="ARBA" id="ARBA00004141"/>
    </source>
</evidence>
<evidence type="ECO:0000256" key="8">
    <source>
        <dbReference type="SAM" id="Phobius"/>
    </source>
</evidence>
<dbReference type="Pfam" id="PF00743">
    <property type="entry name" value="FMO-like"/>
    <property type="match status" value="1"/>
</dbReference>
<keyword evidence="8" id="KW-0472">Membrane</keyword>
<dbReference type="PANTHER" id="PTHR11360:SF287">
    <property type="entry name" value="MFS MONOCARBOXYLATE TRANSPORTER"/>
    <property type="match status" value="1"/>
</dbReference>
<dbReference type="SUPFAM" id="SSF51905">
    <property type="entry name" value="FAD/NAD(P)-binding domain"/>
    <property type="match status" value="1"/>
</dbReference>
<dbReference type="GO" id="GO:0050661">
    <property type="term" value="F:NADP binding"/>
    <property type="evidence" value="ECO:0007669"/>
    <property type="project" value="InterPro"/>
</dbReference>
<evidence type="ECO:0000313" key="10">
    <source>
        <dbReference type="Proteomes" id="UP000287972"/>
    </source>
</evidence>
<feature type="transmembrane region" description="Helical" evidence="8">
    <location>
        <begin position="168"/>
        <end position="187"/>
    </location>
</feature>
<accession>A0A428RFL7</accession>
<evidence type="ECO:0000256" key="3">
    <source>
        <dbReference type="ARBA" id="ARBA00022630"/>
    </source>
</evidence>
<comment type="similarity">
    <text evidence="2">Belongs to the major facilitator superfamily. Monocarboxylate porter (TC 2.A.1.13) family.</text>
</comment>
<organism evidence="9 10">
    <name type="scientific">Fusarium floridanum</name>
    <dbReference type="NCBI Taxonomy" id="1325733"/>
    <lineage>
        <taxon>Eukaryota</taxon>
        <taxon>Fungi</taxon>
        <taxon>Dikarya</taxon>
        <taxon>Ascomycota</taxon>
        <taxon>Pezizomycotina</taxon>
        <taxon>Sordariomycetes</taxon>
        <taxon>Hypocreomycetidae</taxon>
        <taxon>Hypocreales</taxon>
        <taxon>Nectriaceae</taxon>
        <taxon>Fusarium</taxon>
        <taxon>Fusarium solani species complex</taxon>
    </lineage>
</organism>
<feature type="transmembrane region" description="Helical" evidence="8">
    <location>
        <begin position="80"/>
        <end position="100"/>
    </location>
</feature>
<dbReference type="SUPFAM" id="SSF103473">
    <property type="entry name" value="MFS general substrate transporter"/>
    <property type="match status" value="1"/>
</dbReference>
<sequence length="526" mass="57719">MAVELAPVASAQPPVHEESGEDRESLVPALPPPDRGPAAWKFLFGIFTIEAVLWGFPLSYGVFQDYYSKQPEFEGDSNLAVIGTVSTSIYFLGAPIATPLVKRFQRWQRHMITAGWAGCVASLVAASFMKSVNGLIITQGVLYGTSFILLYFPLLIMLNEWFVQRRGVAYGVMSAGSGASGVGYPFLLEVLLSKYGYQTTLRAVAVAAFVLGGPILFMLKPRLPPSHHGVLRILDFGFAKKPLFWVFAISNLIQGFGYYIPALYLPTYASLIGISGTLGALILAAQNLAIVMSQLIFGFILDRTNNMVLLIFISSFVSAAVSFTLWGFAHSFVTLLMFALLFGLFAGAFPVLWAKFGSVMSEDPAQIYSLMAFGKGIGNLATGPVTAKLLTRPGFHAVAFERREAVGGLWAYSDDPAYTSALDDTTANISKFVSGFSDFPIPKESPPYLSRRQIHGYFESYAKHFELHKHISFGITVKKVLRNESEEKWDIYGIGPDGEKTLSFDKVVFGNGLTILRNTKENESWL</sequence>
<proteinExistence type="inferred from homology"/>
<feature type="transmembrane region" description="Helical" evidence="8">
    <location>
        <begin position="280"/>
        <end position="301"/>
    </location>
</feature>
<evidence type="ECO:0008006" key="11">
    <source>
        <dbReference type="Google" id="ProtNLM"/>
    </source>
</evidence>
<dbReference type="GO" id="GO:0050660">
    <property type="term" value="F:flavin adenine dinucleotide binding"/>
    <property type="evidence" value="ECO:0007669"/>
    <property type="project" value="InterPro"/>
</dbReference>
<keyword evidence="6" id="KW-0325">Glycoprotein</keyword>
<evidence type="ECO:0000256" key="2">
    <source>
        <dbReference type="ARBA" id="ARBA00006727"/>
    </source>
</evidence>
<feature type="compositionally biased region" description="Basic and acidic residues" evidence="7">
    <location>
        <begin position="15"/>
        <end position="25"/>
    </location>
</feature>
<evidence type="ECO:0000256" key="6">
    <source>
        <dbReference type="ARBA" id="ARBA00023180"/>
    </source>
</evidence>
<dbReference type="GO" id="GO:0004499">
    <property type="term" value="F:N,N-dimethylaniline monooxygenase activity"/>
    <property type="evidence" value="ECO:0007669"/>
    <property type="project" value="InterPro"/>
</dbReference>
<comment type="subcellular location">
    <subcellularLocation>
        <location evidence="1">Membrane</location>
        <topology evidence="1">Multi-pass membrane protein</topology>
    </subcellularLocation>
</comment>
<keyword evidence="10" id="KW-1185">Reference proteome</keyword>
<evidence type="ECO:0000256" key="5">
    <source>
        <dbReference type="ARBA" id="ARBA00023002"/>
    </source>
</evidence>
<evidence type="ECO:0000256" key="7">
    <source>
        <dbReference type="SAM" id="MobiDB-lite"/>
    </source>
</evidence>
<keyword evidence="8" id="KW-1133">Transmembrane helix</keyword>
<comment type="caution">
    <text evidence="9">The sequence shown here is derived from an EMBL/GenBank/DDBJ whole genome shotgun (WGS) entry which is preliminary data.</text>
</comment>
<dbReference type="Gene3D" id="3.50.50.60">
    <property type="entry name" value="FAD/NAD(P)-binding domain"/>
    <property type="match status" value="1"/>
</dbReference>